<feature type="binding site" evidence="6">
    <location>
        <position position="179"/>
    </location>
    <ligand>
        <name>FAD</name>
        <dbReference type="ChEBI" id="CHEBI:57692"/>
    </ligand>
</feature>
<dbReference type="PANTHER" id="PTHR11530:SF11">
    <property type="entry name" value="D-ASPARTATE OXIDASE"/>
    <property type="match status" value="1"/>
</dbReference>
<dbReference type="InterPro" id="IPR006076">
    <property type="entry name" value="FAD-dep_OxRdtase"/>
</dbReference>
<dbReference type="Proteomes" id="UP000717328">
    <property type="component" value="Unassembled WGS sequence"/>
</dbReference>
<evidence type="ECO:0000256" key="6">
    <source>
        <dbReference type="PIRSR" id="PIRSR000189-1"/>
    </source>
</evidence>
<sequence>MSEAIGKAGEVSSGDQLRAKKTVVVLGAGVVGLTTALKVQERGGYSVVIVAEVLPTDEKTTRYTSHWAGAHHVLNVSEDERQQKMDLDTLKVMWDLSEPGTETAQYFKRIVQTEYYSHVKLLPPLDRMPNYTVLAPETLPAGIVHGSSFDTVTIDTPRYLRYLADRFVAAGGRLVRGAVQHLDQVLEGGAGIFTPNRTPERPDAVLVCTGLGTRFLGGVEDKTVHPIRGQTVLVRAPWIDFGRTIGKESGWTYVIARHSGDVILGGTRAVDDWYPLPRPETTRDILERTFAMCPELAPPEVRALRAPTLDDVLPLVIEEGCGFRPGRTGGIRLDVEWRKAGEGKAAKEVPVVFNYGHGSYGFQSSWGSADIALGLLEEAINRKQ</sequence>
<evidence type="ECO:0000256" key="5">
    <source>
        <dbReference type="ARBA" id="ARBA00023002"/>
    </source>
</evidence>
<evidence type="ECO:0000256" key="4">
    <source>
        <dbReference type="ARBA" id="ARBA00022827"/>
    </source>
</evidence>
<name>A0A9P7FQ50_9AGAR</name>
<dbReference type="Gene3D" id="3.30.9.10">
    <property type="entry name" value="D-Amino Acid Oxidase, subunit A, domain 2"/>
    <property type="match status" value="1"/>
</dbReference>
<evidence type="ECO:0000256" key="2">
    <source>
        <dbReference type="ARBA" id="ARBA00006730"/>
    </source>
</evidence>
<reference evidence="8" key="2">
    <citation type="submission" date="2021-10" db="EMBL/GenBank/DDBJ databases">
        <title>Phylogenomics reveals ancestral predisposition of the termite-cultivated fungus Termitomyces towards a domesticated lifestyle.</title>
        <authorList>
            <person name="Auxier B."/>
            <person name="Grum-Grzhimaylo A."/>
            <person name="Cardenas M.E."/>
            <person name="Lodge J.D."/>
            <person name="Laessoe T."/>
            <person name="Pedersen O."/>
            <person name="Smith M.E."/>
            <person name="Kuyper T.W."/>
            <person name="Franco-Molano E.A."/>
            <person name="Baroni T.J."/>
            <person name="Aanen D.K."/>
        </authorList>
    </citation>
    <scope>NUCLEOTIDE SEQUENCE</scope>
    <source>
        <strain evidence="8">D49</strain>
    </source>
</reference>
<dbReference type="GO" id="GO:0071949">
    <property type="term" value="F:FAD binding"/>
    <property type="evidence" value="ECO:0007669"/>
    <property type="project" value="InterPro"/>
</dbReference>
<protein>
    <recommendedName>
        <fullName evidence="7">FAD dependent oxidoreductase domain-containing protein</fullName>
    </recommendedName>
</protein>
<keyword evidence="9" id="KW-1185">Reference proteome</keyword>
<evidence type="ECO:0000313" key="9">
    <source>
        <dbReference type="Proteomes" id="UP000717328"/>
    </source>
</evidence>
<dbReference type="AlphaFoldDB" id="A0A9P7FQ50"/>
<keyword evidence="5" id="KW-0560">Oxidoreductase</keyword>
<dbReference type="PIRSF" id="PIRSF000189">
    <property type="entry name" value="D-aa_oxidase"/>
    <property type="match status" value="1"/>
</dbReference>
<gene>
    <name evidence="8" type="ORF">H0H81_000259</name>
</gene>
<proteinExistence type="inferred from homology"/>
<keyword evidence="4 6" id="KW-0274">FAD</keyword>
<comment type="caution">
    <text evidence="8">The sequence shown here is derived from an EMBL/GenBank/DDBJ whole genome shotgun (WGS) entry which is preliminary data.</text>
</comment>
<accession>A0A9P7FQ50</accession>
<dbReference type="Gene3D" id="3.40.50.720">
    <property type="entry name" value="NAD(P)-binding Rossmann-like Domain"/>
    <property type="match status" value="1"/>
</dbReference>
<evidence type="ECO:0000313" key="8">
    <source>
        <dbReference type="EMBL" id="KAG5634939.1"/>
    </source>
</evidence>
<dbReference type="InterPro" id="IPR023209">
    <property type="entry name" value="DAO"/>
</dbReference>
<feature type="binding site" evidence="6">
    <location>
        <begin position="64"/>
        <end position="65"/>
    </location>
    <ligand>
        <name>FAD</name>
        <dbReference type="ChEBI" id="CHEBI:57692"/>
    </ligand>
</feature>
<organism evidence="8 9">
    <name type="scientific">Sphagnurus paluster</name>
    <dbReference type="NCBI Taxonomy" id="117069"/>
    <lineage>
        <taxon>Eukaryota</taxon>
        <taxon>Fungi</taxon>
        <taxon>Dikarya</taxon>
        <taxon>Basidiomycota</taxon>
        <taxon>Agaricomycotina</taxon>
        <taxon>Agaricomycetes</taxon>
        <taxon>Agaricomycetidae</taxon>
        <taxon>Agaricales</taxon>
        <taxon>Tricholomatineae</taxon>
        <taxon>Lyophyllaceae</taxon>
        <taxon>Sphagnurus</taxon>
    </lineage>
</organism>
<evidence type="ECO:0000259" key="7">
    <source>
        <dbReference type="Pfam" id="PF01266"/>
    </source>
</evidence>
<dbReference type="Pfam" id="PF01266">
    <property type="entry name" value="DAO"/>
    <property type="match status" value="1"/>
</dbReference>
<dbReference type="OrthoDB" id="2015447at2759"/>
<dbReference type="SUPFAM" id="SSF51971">
    <property type="entry name" value="Nucleotide-binding domain"/>
    <property type="match status" value="1"/>
</dbReference>
<dbReference type="SUPFAM" id="SSF54373">
    <property type="entry name" value="FAD-linked reductases, C-terminal domain"/>
    <property type="match status" value="1"/>
</dbReference>
<dbReference type="GO" id="GO:0019478">
    <property type="term" value="P:D-amino acid catabolic process"/>
    <property type="evidence" value="ECO:0007669"/>
    <property type="project" value="TreeGrafter"/>
</dbReference>
<evidence type="ECO:0000256" key="1">
    <source>
        <dbReference type="ARBA" id="ARBA00001974"/>
    </source>
</evidence>
<comment type="cofactor">
    <cofactor evidence="1 6">
        <name>FAD</name>
        <dbReference type="ChEBI" id="CHEBI:57692"/>
    </cofactor>
</comment>
<feature type="domain" description="FAD dependent oxidoreductase" evidence="7">
    <location>
        <begin position="23"/>
        <end position="371"/>
    </location>
</feature>
<feature type="binding site" evidence="6">
    <location>
        <position position="324"/>
    </location>
    <ligand>
        <name>D-dopa</name>
        <dbReference type="ChEBI" id="CHEBI:149689"/>
    </ligand>
</feature>
<keyword evidence="3" id="KW-0285">Flavoprotein</keyword>
<dbReference type="PANTHER" id="PTHR11530">
    <property type="entry name" value="D-AMINO ACID OXIDASE"/>
    <property type="match status" value="1"/>
</dbReference>
<dbReference type="EMBL" id="JABCKI010006226">
    <property type="protein sequence ID" value="KAG5634939.1"/>
    <property type="molecule type" value="Genomic_DNA"/>
</dbReference>
<evidence type="ECO:0000256" key="3">
    <source>
        <dbReference type="ARBA" id="ARBA00022630"/>
    </source>
</evidence>
<reference evidence="8" key="1">
    <citation type="submission" date="2021-02" db="EMBL/GenBank/DDBJ databases">
        <authorList>
            <person name="Nieuwenhuis M."/>
            <person name="Van De Peppel L.J.J."/>
        </authorList>
    </citation>
    <scope>NUCLEOTIDE SEQUENCE</scope>
    <source>
        <strain evidence="8">D49</strain>
    </source>
</reference>
<dbReference type="GO" id="GO:0005737">
    <property type="term" value="C:cytoplasm"/>
    <property type="evidence" value="ECO:0007669"/>
    <property type="project" value="TreeGrafter"/>
</dbReference>
<comment type="similarity">
    <text evidence="2">Belongs to the DAMOX/DASOX family.</text>
</comment>
<feature type="binding site" evidence="6">
    <location>
        <position position="209"/>
    </location>
    <ligand>
        <name>FAD</name>
        <dbReference type="ChEBI" id="CHEBI:57692"/>
    </ligand>
</feature>
<dbReference type="GO" id="GO:0003884">
    <property type="term" value="F:D-amino-acid oxidase activity"/>
    <property type="evidence" value="ECO:0007669"/>
    <property type="project" value="InterPro"/>
</dbReference>